<accession>A0A8S3S303</accession>
<feature type="compositionally biased region" description="Acidic residues" evidence="1">
    <location>
        <begin position="1"/>
        <end position="11"/>
    </location>
</feature>
<protein>
    <submittedName>
        <fullName evidence="2">Uncharacterized protein</fullName>
    </submittedName>
</protein>
<organism evidence="2 3">
    <name type="scientific">Mytilus edulis</name>
    <name type="common">Blue mussel</name>
    <dbReference type="NCBI Taxonomy" id="6550"/>
    <lineage>
        <taxon>Eukaryota</taxon>
        <taxon>Metazoa</taxon>
        <taxon>Spiralia</taxon>
        <taxon>Lophotrochozoa</taxon>
        <taxon>Mollusca</taxon>
        <taxon>Bivalvia</taxon>
        <taxon>Autobranchia</taxon>
        <taxon>Pteriomorphia</taxon>
        <taxon>Mytilida</taxon>
        <taxon>Mytiloidea</taxon>
        <taxon>Mytilidae</taxon>
        <taxon>Mytilinae</taxon>
        <taxon>Mytilus</taxon>
    </lineage>
</organism>
<keyword evidence="3" id="KW-1185">Reference proteome</keyword>
<dbReference type="Proteomes" id="UP000683360">
    <property type="component" value="Unassembled WGS sequence"/>
</dbReference>
<evidence type="ECO:0000313" key="3">
    <source>
        <dbReference type="Proteomes" id="UP000683360"/>
    </source>
</evidence>
<evidence type="ECO:0000256" key="1">
    <source>
        <dbReference type="SAM" id="MobiDB-lite"/>
    </source>
</evidence>
<proteinExistence type="predicted"/>
<dbReference type="OrthoDB" id="10573400at2759"/>
<name>A0A8S3S303_MYTED</name>
<sequence length="263" mass="30905">MHGSVEDDQGTAEDRKKITNKKHPGHLGSNNTRISNAFRQKDRCMEVHPGHLGSNNTRISNAFRQKDRCMEVHPGHLGSNNTRISNAFRQKDRCMEVHPKHLGSNNTRISNAFRQKDRCMEVLKMAKEQLKTEKNNRSEVINIMHLHTDMDNWPDENGTQLQNMNVSDLLLINDYLKEELHLTRNTMGDNIEKYQFDDDAWELMVEQLKRGKGKEEEEKGNFSFHIKQTKENKKLFYWGWNKNKPATTHCQNEQKMRKCFKLQ</sequence>
<dbReference type="AlphaFoldDB" id="A0A8S3S303"/>
<comment type="caution">
    <text evidence="2">The sequence shown here is derived from an EMBL/GenBank/DDBJ whole genome shotgun (WGS) entry which is preliminary data.</text>
</comment>
<reference evidence="2" key="1">
    <citation type="submission" date="2021-03" db="EMBL/GenBank/DDBJ databases">
        <authorList>
            <person name="Bekaert M."/>
        </authorList>
    </citation>
    <scope>NUCLEOTIDE SEQUENCE</scope>
</reference>
<evidence type="ECO:0000313" key="2">
    <source>
        <dbReference type="EMBL" id="CAG2214975.1"/>
    </source>
</evidence>
<dbReference type="EMBL" id="CAJPWZ010001429">
    <property type="protein sequence ID" value="CAG2214975.1"/>
    <property type="molecule type" value="Genomic_DNA"/>
</dbReference>
<feature type="region of interest" description="Disordered" evidence="1">
    <location>
        <begin position="1"/>
        <end position="32"/>
    </location>
</feature>
<gene>
    <name evidence="2" type="ORF">MEDL_28772</name>
</gene>